<protein>
    <submittedName>
        <fullName evidence="1">Uncharacterized protein</fullName>
    </submittedName>
</protein>
<dbReference type="OrthoDB" id="2844905at2"/>
<reference evidence="1 2" key="1">
    <citation type="submission" date="2019-11" db="EMBL/GenBank/DDBJ databases">
        <title>Terrilactibacillus tamarindus sp. nov. BCM23-1 isolated from bark of Tamarindus indica.</title>
        <authorList>
            <person name="Kingkaew E."/>
            <person name="Tanasupawat S."/>
        </authorList>
    </citation>
    <scope>NUCLEOTIDE SEQUENCE [LARGE SCALE GENOMIC DNA]</scope>
    <source>
        <strain evidence="1 2">BCM23-1</strain>
    </source>
</reference>
<keyword evidence="2" id="KW-1185">Reference proteome</keyword>
<evidence type="ECO:0000313" key="2">
    <source>
        <dbReference type="Proteomes" id="UP000440978"/>
    </source>
</evidence>
<dbReference type="EMBL" id="WNHB01000018">
    <property type="protein sequence ID" value="MTT32608.1"/>
    <property type="molecule type" value="Genomic_DNA"/>
</dbReference>
<comment type="caution">
    <text evidence="1">The sequence shown here is derived from an EMBL/GenBank/DDBJ whole genome shotgun (WGS) entry which is preliminary data.</text>
</comment>
<proteinExistence type="predicted"/>
<gene>
    <name evidence="1" type="ORF">GMB86_11385</name>
</gene>
<accession>A0A6N8CSH8</accession>
<name>A0A6N8CSH8_9BACI</name>
<dbReference type="AlphaFoldDB" id="A0A6N8CSH8"/>
<evidence type="ECO:0000313" key="1">
    <source>
        <dbReference type="EMBL" id="MTT32608.1"/>
    </source>
</evidence>
<dbReference type="Proteomes" id="UP000440978">
    <property type="component" value="Unassembled WGS sequence"/>
</dbReference>
<dbReference type="RefSeq" id="WP_155220014.1">
    <property type="nucleotide sequence ID" value="NZ_WNHB01000018.1"/>
</dbReference>
<sequence>MIFSKIALTAGFILSVVLNWHEPLVDSEHSYRNVRQLIKTSDVIVLGTIQNVNHQVRTNRQVGNGQLVNYEQKVNIKHVFKGNPSSNLSLITTGVNPLPPPRDPINKRYTGPLAEGDYLLFLSSLKQDSYFRLNSGFQSVYPFINQKTIALEEGFHSLHGLTINEVTNYLSQ</sequence>
<organism evidence="1 2">
    <name type="scientific">Terrilactibacillus tamarindi</name>
    <dbReference type="NCBI Taxonomy" id="2599694"/>
    <lineage>
        <taxon>Bacteria</taxon>
        <taxon>Bacillati</taxon>
        <taxon>Bacillota</taxon>
        <taxon>Bacilli</taxon>
        <taxon>Bacillales</taxon>
        <taxon>Bacillaceae</taxon>
        <taxon>Terrilactibacillus</taxon>
    </lineage>
</organism>